<keyword evidence="2" id="KW-0058">Aromatic hydrocarbons catabolism</keyword>
<evidence type="ECO:0000259" key="5">
    <source>
        <dbReference type="Pfam" id="PF06441"/>
    </source>
</evidence>
<evidence type="ECO:0000256" key="1">
    <source>
        <dbReference type="ARBA" id="ARBA00010088"/>
    </source>
</evidence>
<dbReference type="Pfam" id="PF06441">
    <property type="entry name" value="EHN"/>
    <property type="match status" value="1"/>
</dbReference>
<dbReference type="EMBL" id="QUMQ01000001">
    <property type="protein sequence ID" value="REG01978.1"/>
    <property type="molecule type" value="Genomic_DNA"/>
</dbReference>
<feature type="active site" description="Nucleophile" evidence="4">
    <location>
        <position position="160"/>
    </location>
</feature>
<evidence type="ECO:0000313" key="6">
    <source>
        <dbReference type="EMBL" id="REG01978.1"/>
    </source>
</evidence>
<comment type="similarity">
    <text evidence="1">Belongs to the peptidase S33 family.</text>
</comment>
<dbReference type="PRINTS" id="PR00412">
    <property type="entry name" value="EPOXHYDRLASE"/>
</dbReference>
<dbReference type="Proteomes" id="UP000256913">
    <property type="component" value="Unassembled WGS sequence"/>
</dbReference>
<name>A0A3D9ZXP9_9ACTN</name>
<feature type="domain" description="Epoxide hydrolase N-terminal" evidence="5">
    <location>
        <begin position="2"/>
        <end position="100"/>
    </location>
</feature>
<dbReference type="AlphaFoldDB" id="A0A3D9ZXP9"/>
<dbReference type="PANTHER" id="PTHR21661:SF35">
    <property type="entry name" value="EPOXIDE HYDROLASE"/>
    <property type="match status" value="1"/>
</dbReference>
<dbReference type="InterPro" id="IPR029058">
    <property type="entry name" value="AB_hydrolase_fold"/>
</dbReference>
<dbReference type="GO" id="GO:0004301">
    <property type="term" value="F:epoxide hydrolase activity"/>
    <property type="evidence" value="ECO:0007669"/>
    <property type="project" value="TreeGrafter"/>
</dbReference>
<organism evidence="6 7">
    <name type="scientific">Asanoa ferruginea</name>
    <dbReference type="NCBI Taxonomy" id="53367"/>
    <lineage>
        <taxon>Bacteria</taxon>
        <taxon>Bacillati</taxon>
        <taxon>Actinomycetota</taxon>
        <taxon>Actinomycetes</taxon>
        <taxon>Micromonosporales</taxon>
        <taxon>Micromonosporaceae</taxon>
        <taxon>Asanoa</taxon>
    </lineage>
</organism>
<comment type="caution">
    <text evidence="6">The sequence shown here is derived from an EMBL/GenBank/DDBJ whole genome shotgun (WGS) entry which is preliminary data.</text>
</comment>
<dbReference type="GO" id="GO:0097176">
    <property type="term" value="P:epoxide metabolic process"/>
    <property type="evidence" value="ECO:0007669"/>
    <property type="project" value="TreeGrafter"/>
</dbReference>
<protein>
    <submittedName>
        <fullName evidence="6">Pimeloyl-ACP methyl ester carboxylesterase</fullName>
    </submittedName>
</protein>
<evidence type="ECO:0000256" key="3">
    <source>
        <dbReference type="ARBA" id="ARBA00022801"/>
    </source>
</evidence>
<gene>
    <name evidence="6" type="ORF">DFJ67_8067</name>
</gene>
<dbReference type="SUPFAM" id="SSF53474">
    <property type="entry name" value="alpha/beta-Hydrolases"/>
    <property type="match status" value="1"/>
</dbReference>
<feature type="active site" description="Proton donor" evidence="4">
    <location>
        <position position="284"/>
    </location>
</feature>
<dbReference type="InterPro" id="IPR000639">
    <property type="entry name" value="Epox_hydrolase-like"/>
</dbReference>
<dbReference type="InterPro" id="IPR016292">
    <property type="entry name" value="Epoxide_hydrolase"/>
</dbReference>
<dbReference type="PANTHER" id="PTHR21661">
    <property type="entry name" value="EPOXIDE HYDROLASE 1-RELATED"/>
    <property type="match status" value="1"/>
</dbReference>
<accession>A0A3D9ZXP9</accession>
<keyword evidence="7" id="KW-1185">Reference proteome</keyword>
<keyword evidence="3" id="KW-0378">Hydrolase</keyword>
<dbReference type="Gene3D" id="3.40.50.1820">
    <property type="entry name" value="alpha/beta hydrolase"/>
    <property type="match status" value="1"/>
</dbReference>
<dbReference type="OrthoDB" id="4654311at2"/>
<evidence type="ECO:0000313" key="7">
    <source>
        <dbReference type="Proteomes" id="UP000256913"/>
    </source>
</evidence>
<feature type="active site" description="Proton acceptor" evidence="4">
    <location>
        <position position="342"/>
    </location>
</feature>
<evidence type="ECO:0000256" key="4">
    <source>
        <dbReference type="PIRSR" id="PIRSR001112-1"/>
    </source>
</evidence>
<dbReference type="PIRSF" id="PIRSF001112">
    <property type="entry name" value="Epoxide_hydrolase"/>
    <property type="match status" value="1"/>
</dbReference>
<sequence length="363" mass="40400">MIATPPAALDDLRRRLRATRWPEPAAVDGWDQGVPLEYLQDLVAYWADDHDWRATQTRVDQIEQRRITVDGLEIHLLHRRSTGTLPIILTHGWPGSFFEYEAVVEPLAKAGFDVVVPSLPGYGFSGQPTAPGWDIHRIARAWAELMTALGYPRFIAAGGDWGTSISTSLALQAPERLLGIHLVPPLVAPIRTDLTPAEASALADLADRERDGSGYSAVHATRPQTLGYSLVDSPAGLCAWIVEKIWAWSDHDGDLATVLTRDQVLDNVTLYWLTGTGASSARLYWESIAEVSRWFTTSTDDVVRVPTGCTIFPKEVPRPSRRWAERRFPNIVHWGEPLRGGHFGAWEQPELFVEELKAFAGRL</sequence>
<proteinExistence type="inferred from homology"/>
<reference evidence="6 7" key="1">
    <citation type="submission" date="2018-08" db="EMBL/GenBank/DDBJ databases">
        <title>Sequencing the genomes of 1000 actinobacteria strains.</title>
        <authorList>
            <person name="Klenk H.-P."/>
        </authorList>
    </citation>
    <scope>NUCLEOTIDE SEQUENCE [LARGE SCALE GENOMIC DNA]</scope>
    <source>
        <strain evidence="6 7">DSM 44099</strain>
    </source>
</reference>
<dbReference type="RefSeq" id="WP_116074604.1">
    <property type="nucleotide sequence ID" value="NZ_BONB01000028.1"/>
</dbReference>
<evidence type="ECO:0000256" key="2">
    <source>
        <dbReference type="ARBA" id="ARBA00022797"/>
    </source>
</evidence>
<dbReference type="InterPro" id="IPR010497">
    <property type="entry name" value="Epoxide_hydro_N"/>
</dbReference>